<dbReference type="PANTHER" id="PTHR46890:SF48">
    <property type="entry name" value="RNA-DIRECTED DNA POLYMERASE"/>
    <property type="match status" value="1"/>
</dbReference>
<protein>
    <recommendedName>
        <fullName evidence="3">Reverse transcriptase domain-containing protein</fullName>
    </recommendedName>
</protein>
<dbReference type="Proteomes" id="UP001358586">
    <property type="component" value="Chromosome 4"/>
</dbReference>
<evidence type="ECO:0008006" key="3">
    <source>
        <dbReference type="Google" id="ProtNLM"/>
    </source>
</evidence>
<gene>
    <name evidence="1" type="ORF">PVK06_010597</name>
</gene>
<name>A0ABR0Q778_GOSAR</name>
<evidence type="ECO:0000313" key="2">
    <source>
        <dbReference type="Proteomes" id="UP001358586"/>
    </source>
</evidence>
<accession>A0ABR0Q778</accession>
<evidence type="ECO:0000313" key="1">
    <source>
        <dbReference type="EMBL" id="KAK5834917.1"/>
    </source>
</evidence>
<comment type="caution">
    <text evidence="1">The sequence shown here is derived from an EMBL/GenBank/DDBJ whole genome shotgun (WGS) entry which is preliminary data.</text>
</comment>
<proteinExistence type="predicted"/>
<sequence length="278" mass="32830">MISLKSRLNALYNAPPNDETLEEIIEAKLDLNLEIDKTEMYWEQRARSNWLKNRDRNTNFFHSLDSNKRRMNKIMRLRCEDGSVITEEDEMMKMAVSYFKELFTSSRQRDDDNTHEGVSSRISPSMNEQLLREFKVEEIRKALWEMAPTKAPRVDGFHTIFFQKFWHIIGQDVAKFCLQVINREASLYEVNSTKIILILKVSDADMMSLFRPISLCSILYKITSKTIANRLKLVLDQYIGHTQRAFVPGRLISDNVLVAYKIIHTLKRRKKWKKSFLR</sequence>
<dbReference type="PANTHER" id="PTHR46890">
    <property type="entry name" value="NON-LTR RETROLELEMENT REVERSE TRANSCRIPTASE-LIKE PROTEIN-RELATED"/>
    <property type="match status" value="1"/>
</dbReference>
<organism evidence="1 2">
    <name type="scientific">Gossypium arboreum</name>
    <name type="common">Tree cotton</name>
    <name type="synonym">Gossypium nanking</name>
    <dbReference type="NCBI Taxonomy" id="29729"/>
    <lineage>
        <taxon>Eukaryota</taxon>
        <taxon>Viridiplantae</taxon>
        <taxon>Streptophyta</taxon>
        <taxon>Embryophyta</taxon>
        <taxon>Tracheophyta</taxon>
        <taxon>Spermatophyta</taxon>
        <taxon>Magnoliopsida</taxon>
        <taxon>eudicotyledons</taxon>
        <taxon>Gunneridae</taxon>
        <taxon>Pentapetalae</taxon>
        <taxon>rosids</taxon>
        <taxon>malvids</taxon>
        <taxon>Malvales</taxon>
        <taxon>Malvaceae</taxon>
        <taxon>Malvoideae</taxon>
        <taxon>Gossypium</taxon>
    </lineage>
</organism>
<dbReference type="EMBL" id="JARKNE010000004">
    <property type="protein sequence ID" value="KAK5834917.1"/>
    <property type="molecule type" value="Genomic_DNA"/>
</dbReference>
<reference evidence="1 2" key="1">
    <citation type="submission" date="2023-03" db="EMBL/GenBank/DDBJ databases">
        <title>WGS of Gossypium arboreum.</title>
        <authorList>
            <person name="Yu D."/>
        </authorList>
    </citation>
    <scope>NUCLEOTIDE SEQUENCE [LARGE SCALE GENOMIC DNA]</scope>
    <source>
        <tissue evidence="1">Leaf</tissue>
    </source>
</reference>
<keyword evidence="2" id="KW-1185">Reference proteome</keyword>
<dbReference type="InterPro" id="IPR052343">
    <property type="entry name" value="Retrotransposon-Effector_Assoc"/>
</dbReference>